<evidence type="ECO:0000256" key="4">
    <source>
        <dbReference type="ARBA" id="ARBA00022692"/>
    </source>
</evidence>
<keyword evidence="4 9" id="KW-0812">Transmembrane</keyword>
<proteinExistence type="inferred from homology"/>
<keyword evidence="1 9" id="KW-1003">Cell membrane</keyword>
<dbReference type="RefSeq" id="WP_009727120.1">
    <property type="nucleotide sequence ID" value="NZ_APHR01000059.1"/>
</dbReference>
<dbReference type="Pfam" id="PF04354">
    <property type="entry name" value="ZipA_C"/>
    <property type="match status" value="1"/>
</dbReference>
<dbReference type="STRING" id="1286106.MPL1_10798"/>
<dbReference type="SUPFAM" id="SSF64383">
    <property type="entry name" value="Cell-division protein ZipA, C-terminal domain"/>
    <property type="match status" value="1"/>
</dbReference>
<keyword evidence="3 8" id="KW-0132">Cell division</keyword>
<dbReference type="EMBL" id="APHR01000059">
    <property type="protein sequence ID" value="EMR12314.1"/>
    <property type="molecule type" value="Genomic_DNA"/>
</dbReference>
<dbReference type="NCBIfam" id="TIGR02205">
    <property type="entry name" value="septum_zipA"/>
    <property type="match status" value="1"/>
</dbReference>
<dbReference type="PANTHER" id="PTHR38685">
    <property type="entry name" value="CELL DIVISION PROTEIN ZIPA"/>
    <property type="match status" value="1"/>
</dbReference>
<dbReference type="GO" id="GO:0032153">
    <property type="term" value="C:cell division site"/>
    <property type="evidence" value="ECO:0007669"/>
    <property type="project" value="TreeGrafter"/>
</dbReference>
<evidence type="ECO:0000256" key="3">
    <source>
        <dbReference type="ARBA" id="ARBA00022618"/>
    </source>
</evidence>
<dbReference type="AlphaFoldDB" id="M7PPE5"/>
<comment type="function">
    <text evidence="8">Essential cell division protein that stabilizes the FtsZ protofilaments by cross-linking them and that serves as a cytoplasmic membrane anchor for the Z ring. Also required for the recruitment to the septal ring of downstream cell division proteins.</text>
</comment>
<keyword evidence="6 9" id="KW-0472">Membrane</keyword>
<evidence type="ECO:0000313" key="11">
    <source>
        <dbReference type="EMBL" id="EMR12314.1"/>
    </source>
</evidence>
<dbReference type="OrthoDB" id="7054914at2"/>
<accession>M7PPE5</accession>
<dbReference type="GO" id="GO:0000917">
    <property type="term" value="P:division septum assembly"/>
    <property type="evidence" value="ECO:0007669"/>
    <property type="project" value="TreeGrafter"/>
</dbReference>
<keyword evidence="7 8" id="KW-0131">Cell cycle</keyword>
<dbReference type="PANTHER" id="PTHR38685:SF1">
    <property type="entry name" value="CELL DIVISION PROTEIN ZIPA"/>
    <property type="match status" value="1"/>
</dbReference>
<keyword evidence="12" id="KW-1185">Reference proteome</keyword>
<feature type="domain" description="ZipA C-terminal FtsZ-binding" evidence="10">
    <location>
        <begin position="115"/>
        <end position="244"/>
    </location>
</feature>
<dbReference type="eggNOG" id="COG3115">
    <property type="taxonomic scope" value="Bacteria"/>
</dbReference>
<evidence type="ECO:0000256" key="8">
    <source>
        <dbReference type="RuleBase" id="RU003612"/>
    </source>
</evidence>
<evidence type="ECO:0000313" key="12">
    <source>
        <dbReference type="Proteomes" id="UP000012019"/>
    </source>
</evidence>
<evidence type="ECO:0000256" key="1">
    <source>
        <dbReference type="ARBA" id="ARBA00022475"/>
    </source>
</evidence>
<evidence type="ECO:0000256" key="6">
    <source>
        <dbReference type="ARBA" id="ARBA00023136"/>
    </source>
</evidence>
<keyword evidence="5" id="KW-1133">Transmembrane helix</keyword>
<organism evidence="11 12">
    <name type="scientific">Methylophaga lonarensis MPL</name>
    <dbReference type="NCBI Taxonomy" id="1286106"/>
    <lineage>
        <taxon>Bacteria</taxon>
        <taxon>Pseudomonadati</taxon>
        <taxon>Pseudomonadota</taxon>
        <taxon>Gammaproteobacteria</taxon>
        <taxon>Thiotrichales</taxon>
        <taxon>Piscirickettsiaceae</taxon>
        <taxon>Methylophaga</taxon>
    </lineage>
</organism>
<gene>
    <name evidence="11" type="ORF">MPL1_10798</name>
</gene>
<dbReference type="InterPro" id="IPR007449">
    <property type="entry name" value="ZipA_FtsZ-bd_C"/>
</dbReference>
<evidence type="ECO:0000256" key="2">
    <source>
        <dbReference type="ARBA" id="ARBA00022519"/>
    </source>
</evidence>
<keyword evidence="2 9" id="KW-0997">Cell inner membrane</keyword>
<evidence type="ECO:0000256" key="7">
    <source>
        <dbReference type="ARBA" id="ARBA00023306"/>
    </source>
</evidence>
<name>M7PPE5_9GAMM</name>
<dbReference type="PATRIC" id="fig|1286106.3.peg.2161"/>
<evidence type="ECO:0000256" key="5">
    <source>
        <dbReference type="ARBA" id="ARBA00022989"/>
    </source>
</evidence>
<comment type="subcellular location">
    <subcellularLocation>
        <location evidence="9">Cell inner membrane</location>
        <topology evidence="9">Single-pass type I membrane protein</topology>
    </subcellularLocation>
</comment>
<dbReference type="InterPro" id="IPR036765">
    <property type="entry name" value="ZipA_FtsZ-bd_C_sf"/>
</dbReference>
<dbReference type="Proteomes" id="UP000012019">
    <property type="component" value="Unassembled WGS sequence"/>
</dbReference>
<dbReference type="SMART" id="SM00771">
    <property type="entry name" value="ZipA_C"/>
    <property type="match status" value="1"/>
</dbReference>
<dbReference type="Gene3D" id="3.30.1400.10">
    <property type="entry name" value="ZipA, C-terminal FtsZ-binding domain"/>
    <property type="match status" value="1"/>
</dbReference>
<protein>
    <recommendedName>
        <fullName evidence="8">Cell division protein ZipA</fullName>
    </recommendedName>
</protein>
<reference evidence="11 12" key="1">
    <citation type="journal article" date="2013" name="Genome Announc.">
        <title>Draft Genome Sequence of Methylophaga lonarensis MPLT, a Haloalkaliphilic (Non-Methane-Utilizing) Methylotroph.</title>
        <authorList>
            <person name="Shetty S.A."/>
            <person name="Marathe N.P."/>
            <person name="Munot H."/>
            <person name="Antony C.P."/>
            <person name="Dhotre D.P."/>
            <person name="Murrell J.C."/>
            <person name="Shouche Y.S."/>
        </authorList>
    </citation>
    <scope>NUCLEOTIDE SEQUENCE [LARGE SCALE GENOMIC DNA]</scope>
    <source>
        <strain evidence="11 12">MPL</strain>
    </source>
</reference>
<dbReference type="InterPro" id="IPR011919">
    <property type="entry name" value="Cell_div_ZipA"/>
</dbReference>
<evidence type="ECO:0000256" key="9">
    <source>
        <dbReference type="RuleBase" id="RU003613"/>
    </source>
</evidence>
<comment type="caution">
    <text evidence="11">The sequence shown here is derived from an EMBL/GenBank/DDBJ whole genome shotgun (WGS) entry which is preliminary data.</text>
</comment>
<comment type="similarity">
    <text evidence="8">Belongs to the ZipA family.</text>
</comment>
<dbReference type="GO" id="GO:0005886">
    <property type="term" value="C:plasma membrane"/>
    <property type="evidence" value="ECO:0007669"/>
    <property type="project" value="UniProtKB-SubCell"/>
</dbReference>
<evidence type="ECO:0000259" key="10">
    <source>
        <dbReference type="SMART" id="SM00771"/>
    </source>
</evidence>
<sequence length="264" mass="29875">MLEIIILTILVVVGFIAAGWYTHNRNQQQARAFERELDPDSNNASSQFRRRFDAVFEQELQNEQDADADTPKIRLDDDIDLQDSANFTLTAEQDIAVEPAEPITQEEDDPVVREWDLVIALTIMAPAETMFTGKALKHVLESHDLHFGDMQIYHRYISANRKQPLFSVANILDPGTLLPDQILSLQTPGILLFARLPGPMNGMALFDLLLESAEQMADQLEGVLCDDQRQPLTDSTIESLRSRIFEFNLTLQNEQKSAGDDYLN</sequence>